<name>A0AAW1L4E0_POPJA</name>
<protein>
    <submittedName>
        <fullName evidence="1">Uncharacterized protein</fullName>
    </submittedName>
</protein>
<keyword evidence="2" id="KW-1185">Reference proteome</keyword>
<dbReference type="Proteomes" id="UP001458880">
    <property type="component" value="Unassembled WGS sequence"/>
</dbReference>
<dbReference type="EMBL" id="JASPKY010000159">
    <property type="protein sequence ID" value="KAK9729581.1"/>
    <property type="molecule type" value="Genomic_DNA"/>
</dbReference>
<accession>A0AAW1L4E0</accession>
<evidence type="ECO:0000313" key="2">
    <source>
        <dbReference type="Proteomes" id="UP001458880"/>
    </source>
</evidence>
<gene>
    <name evidence="1" type="ORF">QE152_g15852</name>
</gene>
<comment type="caution">
    <text evidence="1">The sequence shown here is derived from an EMBL/GenBank/DDBJ whole genome shotgun (WGS) entry which is preliminary data.</text>
</comment>
<evidence type="ECO:0000313" key="1">
    <source>
        <dbReference type="EMBL" id="KAK9729581.1"/>
    </source>
</evidence>
<reference evidence="1 2" key="1">
    <citation type="journal article" date="2024" name="BMC Genomics">
        <title>De novo assembly and annotation of Popillia japonica's genome with initial clues to its potential as an invasive pest.</title>
        <authorList>
            <person name="Cucini C."/>
            <person name="Boschi S."/>
            <person name="Funari R."/>
            <person name="Cardaioli E."/>
            <person name="Iannotti N."/>
            <person name="Marturano G."/>
            <person name="Paoli F."/>
            <person name="Bruttini M."/>
            <person name="Carapelli A."/>
            <person name="Frati F."/>
            <person name="Nardi F."/>
        </authorList>
    </citation>
    <scope>NUCLEOTIDE SEQUENCE [LARGE SCALE GENOMIC DNA]</scope>
    <source>
        <strain evidence="1">DMR45628</strain>
    </source>
</reference>
<dbReference type="AlphaFoldDB" id="A0AAW1L4E0"/>
<sequence>MTVNDYKETACVTAGVNEDVEIESDHILQTNNASHSQQQQDSEHLLGRVLAEIKFIEPPCIRLYRSSHLMVPFKLNENPIYKSEAKINFVTE</sequence>
<proteinExistence type="predicted"/>
<organism evidence="1 2">
    <name type="scientific">Popillia japonica</name>
    <name type="common">Japanese beetle</name>
    <dbReference type="NCBI Taxonomy" id="7064"/>
    <lineage>
        <taxon>Eukaryota</taxon>
        <taxon>Metazoa</taxon>
        <taxon>Ecdysozoa</taxon>
        <taxon>Arthropoda</taxon>
        <taxon>Hexapoda</taxon>
        <taxon>Insecta</taxon>
        <taxon>Pterygota</taxon>
        <taxon>Neoptera</taxon>
        <taxon>Endopterygota</taxon>
        <taxon>Coleoptera</taxon>
        <taxon>Polyphaga</taxon>
        <taxon>Scarabaeiformia</taxon>
        <taxon>Scarabaeidae</taxon>
        <taxon>Rutelinae</taxon>
        <taxon>Popillia</taxon>
    </lineage>
</organism>